<protein>
    <submittedName>
        <fullName evidence="2">Uncharacterized protein</fullName>
    </submittedName>
</protein>
<sequence>MTEDQVVSESIVQSGQKAHDNLAVQMAVERIAVIFNGAIGDMNLDWRDALSSVLADYETALLTEKERELESMDRGNDRHLVRLRELEDSINTKLKRACARAEQAEALVEELRDEKASALIAVGDLERVAEQAEAAVAQARDGIRFQLGYSTATPFKNVSDTEVEVVVGLGKEVRRALSGSTDETAGVKGRAMPEMTPVDKSSALWQQWIIYRGTAEYAYMREWAGDNQHVKGSLWAAFMAGFKAGEERPDAD</sequence>
<accession>A0A0F8ZKQ4</accession>
<reference evidence="2" key="1">
    <citation type="journal article" date="2015" name="Nature">
        <title>Complex archaea that bridge the gap between prokaryotes and eukaryotes.</title>
        <authorList>
            <person name="Spang A."/>
            <person name="Saw J.H."/>
            <person name="Jorgensen S.L."/>
            <person name="Zaremba-Niedzwiedzka K."/>
            <person name="Martijn J."/>
            <person name="Lind A.E."/>
            <person name="van Eijk R."/>
            <person name="Schleper C."/>
            <person name="Guy L."/>
            <person name="Ettema T.J."/>
        </authorList>
    </citation>
    <scope>NUCLEOTIDE SEQUENCE</scope>
</reference>
<gene>
    <name evidence="2" type="ORF">LCGC14_3023430</name>
</gene>
<keyword evidence="1" id="KW-0175">Coiled coil</keyword>
<name>A0A0F8ZKQ4_9ZZZZ</name>
<comment type="caution">
    <text evidence="2">The sequence shown here is derived from an EMBL/GenBank/DDBJ whole genome shotgun (WGS) entry which is preliminary data.</text>
</comment>
<dbReference type="AlphaFoldDB" id="A0A0F8ZKQ4"/>
<feature type="coiled-coil region" evidence="1">
    <location>
        <begin position="94"/>
        <end position="142"/>
    </location>
</feature>
<organism evidence="2">
    <name type="scientific">marine sediment metagenome</name>
    <dbReference type="NCBI Taxonomy" id="412755"/>
    <lineage>
        <taxon>unclassified sequences</taxon>
        <taxon>metagenomes</taxon>
        <taxon>ecological metagenomes</taxon>
    </lineage>
</organism>
<dbReference type="EMBL" id="LAZR01062922">
    <property type="protein sequence ID" value="KKK60531.1"/>
    <property type="molecule type" value="Genomic_DNA"/>
</dbReference>
<evidence type="ECO:0000256" key="1">
    <source>
        <dbReference type="SAM" id="Coils"/>
    </source>
</evidence>
<evidence type="ECO:0000313" key="2">
    <source>
        <dbReference type="EMBL" id="KKK60531.1"/>
    </source>
</evidence>
<proteinExistence type="predicted"/>